<name>A0ABR2JB96_9PEZI</name>
<organism evidence="1 2">
    <name type="scientific">Apiospora arundinis</name>
    <dbReference type="NCBI Taxonomy" id="335852"/>
    <lineage>
        <taxon>Eukaryota</taxon>
        <taxon>Fungi</taxon>
        <taxon>Dikarya</taxon>
        <taxon>Ascomycota</taxon>
        <taxon>Pezizomycotina</taxon>
        <taxon>Sordariomycetes</taxon>
        <taxon>Xylariomycetidae</taxon>
        <taxon>Amphisphaeriales</taxon>
        <taxon>Apiosporaceae</taxon>
        <taxon>Apiospora</taxon>
    </lineage>
</organism>
<sequence length="112" mass="12722">MPDARLHHLNGYHGETEIRKRNTAELVVCADAVAEDRDASQTDNPEQERLNIDAVDGAEQAYAQKGRHAFQIVERVLSFVLVMGLLEKESRMDTADLKTVWYRVADQAVAWR</sequence>
<dbReference type="EMBL" id="JAPCWZ010000003">
    <property type="protein sequence ID" value="KAK8874965.1"/>
    <property type="molecule type" value="Genomic_DNA"/>
</dbReference>
<protein>
    <submittedName>
        <fullName evidence="1">Uncharacterized protein</fullName>
    </submittedName>
</protein>
<accession>A0ABR2JB96</accession>
<evidence type="ECO:0000313" key="1">
    <source>
        <dbReference type="EMBL" id="KAK8874965.1"/>
    </source>
</evidence>
<comment type="caution">
    <text evidence="1">The sequence shown here is derived from an EMBL/GenBank/DDBJ whole genome shotgun (WGS) entry which is preliminary data.</text>
</comment>
<keyword evidence="2" id="KW-1185">Reference proteome</keyword>
<dbReference type="Proteomes" id="UP001390339">
    <property type="component" value="Unassembled WGS sequence"/>
</dbReference>
<reference evidence="1 2" key="1">
    <citation type="journal article" date="2024" name="IMA Fungus">
        <title>Apiospora arundinis, a panoply of carbohydrate-active enzymes and secondary metabolites.</title>
        <authorList>
            <person name="Sorensen T."/>
            <person name="Petersen C."/>
            <person name="Muurmann A.T."/>
            <person name="Christiansen J.V."/>
            <person name="Brundto M.L."/>
            <person name="Overgaard C.K."/>
            <person name="Boysen A.T."/>
            <person name="Wollenberg R.D."/>
            <person name="Larsen T.O."/>
            <person name="Sorensen J.L."/>
            <person name="Nielsen K.L."/>
            <person name="Sondergaard T.E."/>
        </authorList>
    </citation>
    <scope>NUCLEOTIDE SEQUENCE [LARGE SCALE GENOMIC DNA]</scope>
    <source>
        <strain evidence="1 2">AAU 773</strain>
    </source>
</reference>
<evidence type="ECO:0000313" key="2">
    <source>
        <dbReference type="Proteomes" id="UP001390339"/>
    </source>
</evidence>
<gene>
    <name evidence="1" type="ORF">PGQ11_005479</name>
</gene>
<proteinExistence type="predicted"/>